<accession>A0A0M0GIF8</accession>
<gene>
    <name evidence="1" type="ORF">AF332_24310</name>
</gene>
<organism evidence="1 2">
    <name type="scientific">Sporosarcina globispora</name>
    <name type="common">Bacillus globisporus</name>
    <dbReference type="NCBI Taxonomy" id="1459"/>
    <lineage>
        <taxon>Bacteria</taxon>
        <taxon>Bacillati</taxon>
        <taxon>Bacillota</taxon>
        <taxon>Bacilli</taxon>
        <taxon>Bacillales</taxon>
        <taxon>Caryophanaceae</taxon>
        <taxon>Sporosarcina</taxon>
    </lineage>
</organism>
<protein>
    <submittedName>
        <fullName evidence="1">Uncharacterized protein</fullName>
    </submittedName>
</protein>
<proteinExistence type="predicted"/>
<evidence type="ECO:0000313" key="1">
    <source>
        <dbReference type="EMBL" id="KON89634.1"/>
    </source>
</evidence>
<reference evidence="2" key="1">
    <citation type="submission" date="2015-07" db="EMBL/GenBank/DDBJ databases">
        <title>Fjat-10036 dsm4.</title>
        <authorList>
            <person name="Liu B."/>
            <person name="Wang J."/>
            <person name="Zhu Y."/>
            <person name="Liu G."/>
            <person name="Chen Q."/>
            <person name="Chen Z."/>
            <person name="Lan J."/>
            <person name="Che J."/>
            <person name="Ge C."/>
            <person name="Shi H."/>
            <person name="Pan Z."/>
            <person name="Liu X."/>
        </authorList>
    </citation>
    <scope>NUCLEOTIDE SEQUENCE [LARGE SCALE GENOMIC DNA]</scope>
    <source>
        <strain evidence="2">DSM 4</strain>
    </source>
</reference>
<evidence type="ECO:0000313" key="2">
    <source>
        <dbReference type="Proteomes" id="UP000037109"/>
    </source>
</evidence>
<name>A0A0M0GIF8_SPOGL</name>
<comment type="caution">
    <text evidence="1">The sequence shown here is derived from an EMBL/GenBank/DDBJ whole genome shotgun (WGS) entry which is preliminary data.</text>
</comment>
<dbReference type="EMBL" id="LGUF01000007">
    <property type="protein sequence ID" value="KON89634.1"/>
    <property type="molecule type" value="Genomic_DNA"/>
</dbReference>
<keyword evidence="2" id="KW-1185">Reference proteome</keyword>
<dbReference type="Proteomes" id="UP000037109">
    <property type="component" value="Unassembled WGS sequence"/>
</dbReference>
<sequence length="61" mass="7279">MPHSFSIFSYVKMIFPVKKCPKQWKGSIFWRSQEAKNKQLTEQLLNVLSNYEIVFIQSIKI</sequence>
<dbReference type="AlphaFoldDB" id="A0A0M0GIF8"/>